<feature type="domain" description="RTR1-type" evidence="14">
    <location>
        <begin position="75"/>
        <end position="162"/>
    </location>
</feature>
<keyword evidence="6 12" id="KW-0862">Zinc</keyword>
<keyword evidence="7 12" id="KW-0904">Protein phosphatase</keyword>
<dbReference type="Gramene" id="TraesJUL1A03G00028850.1">
    <property type="protein sequence ID" value="TraesJUL1A03G00028850.1"/>
    <property type="gene ID" value="TraesJUL1A03G00028850"/>
</dbReference>
<dbReference type="Gramene" id="TraesCLE_scaffold_033694_01G000200.1">
    <property type="protein sequence ID" value="TraesCLE_scaffold_033694_01G000200.1"/>
    <property type="gene ID" value="TraesCLE_scaffold_033694_01G000200"/>
</dbReference>
<evidence type="ECO:0000256" key="7">
    <source>
        <dbReference type="ARBA" id="ARBA00022912"/>
    </source>
</evidence>
<sequence length="772" mass="83350">MRNNLPSAVCFDPRLSPSPNLQTLSSPHHNPLPMATAAAARPAARTTVNVAGAVYRVQLALLDGAAASNEPLLHAAAAVLSRADYDDVVTERSIAEACGHPACTSPLPDPANPKAAPRFHISLREHRVYDLEEARKFCSERCLVASAAFAASLPPDRPFGIPPNRLDALAALFEGSGAGPGLGFRADGGKKEDEGRKVEIVEKEAPGPGEVTLQEWIGPSGAIEGYVPHHHPIQEGPMPQAKQGKASRAELSGSKNLNSGAAVPGEHSMAVSSSVEAQVGSEDIAKKIDDMVLHESTKTKEKEVDKALSKIFQQDEDTDMLLPCITDSIAKQLEHVVLEERNDKKKKKSTRASPRAYKSKPARKPAGSNRHEVGFTSTIIMGDPASAKMDQGPLGQYDFSSSILIDNQPSSSQYTVRDSMHTYTEQLHKEFGKAVDLEKNGTSDEKVSAALKSSLKAVGSKNRSQSVTWADDNGSILEASKAYDIDSDAKNLSMEDIDSSLRRESAEACASALIEAAGAISSGTSEVEDAVSKAGIIILPDTLHQKQFENVHGKDTMEKVVSETDGDVVKWPTKTVLLDTDMFEVDDSWHDTPPEGFSLTLSAFATMWTTIFGWISRSSLAYVYMLDDSSVEEMLISNGREYPEKRVSKDSQSSEIKRALASCISNALPVLVSNMRMQIPVSKLETTLGYLIDTMSLVDALPALRSRQWQLLVLVLLDALSVHQLPALAPVISDSKLVQKILNSAQVSREEYDSMVDLILPFGRSAVTPMSS</sequence>
<dbReference type="AlphaFoldDB" id="A0A3B5XVE5"/>
<dbReference type="Gene3D" id="1.25.40.820">
    <property type="match status" value="1"/>
</dbReference>
<evidence type="ECO:0000313" key="15">
    <source>
        <dbReference type="EnsemblPlants" id="TraesCS1A02G077600.1"/>
    </source>
</evidence>
<dbReference type="GO" id="GO:0016985">
    <property type="term" value="F:mannan endo-1,4-beta-mannosidase activity"/>
    <property type="evidence" value="ECO:0000318"/>
    <property type="project" value="GO_Central"/>
</dbReference>
<dbReference type="InterPro" id="IPR007308">
    <property type="entry name" value="Rtr1/RPAP2_dom"/>
</dbReference>
<dbReference type="EC" id="3.1.3.16" evidence="12"/>
<evidence type="ECO:0000256" key="11">
    <source>
        <dbReference type="PROSITE-ProRule" id="PRU00812"/>
    </source>
</evidence>
<dbReference type="Gramene" id="TraesROB_scaffold_076471_01G000200.1">
    <property type="protein sequence ID" value="TraesROB_scaffold_076471_01G000200.1"/>
    <property type="gene ID" value="TraesROB_scaffold_076471_01G000200"/>
</dbReference>
<dbReference type="PROSITE" id="PS51479">
    <property type="entry name" value="ZF_RTR1"/>
    <property type="match status" value="1"/>
</dbReference>
<evidence type="ECO:0000256" key="8">
    <source>
        <dbReference type="ARBA" id="ARBA00023242"/>
    </source>
</evidence>
<dbReference type="Gramene" id="TraesWEE_scaffold_045794_01G000200.1">
    <property type="protein sequence ID" value="TraesWEE_scaffold_045794_01G000200.1"/>
    <property type="gene ID" value="TraesWEE_scaffold_045794_01G000200"/>
</dbReference>
<keyword evidence="3 12" id="KW-0479">Metal-binding</keyword>
<proteinExistence type="inferred from homology"/>
<dbReference type="GO" id="GO:0043175">
    <property type="term" value="F:RNA polymerase core enzyme binding"/>
    <property type="evidence" value="ECO:0007669"/>
    <property type="project" value="UniProtKB-UniRule"/>
</dbReference>
<keyword evidence="16" id="KW-1185">Reference proteome</keyword>
<organism evidence="15">
    <name type="scientific">Triticum aestivum</name>
    <name type="common">Wheat</name>
    <dbReference type="NCBI Taxonomy" id="4565"/>
    <lineage>
        <taxon>Eukaryota</taxon>
        <taxon>Viridiplantae</taxon>
        <taxon>Streptophyta</taxon>
        <taxon>Embryophyta</taxon>
        <taxon>Tracheophyta</taxon>
        <taxon>Spermatophyta</taxon>
        <taxon>Magnoliopsida</taxon>
        <taxon>Liliopsida</taxon>
        <taxon>Poales</taxon>
        <taxon>Poaceae</taxon>
        <taxon>BOP clade</taxon>
        <taxon>Pooideae</taxon>
        <taxon>Triticodae</taxon>
        <taxon>Triticeae</taxon>
        <taxon>Triticinae</taxon>
        <taxon>Triticum</taxon>
    </lineage>
</organism>
<reference evidence="15" key="1">
    <citation type="submission" date="2018-08" db="EMBL/GenBank/DDBJ databases">
        <authorList>
            <person name="Rossello M."/>
        </authorList>
    </citation>
    <scope>NUCLEOTIDE SEQUENCE [LARGE SCALE GENOMIC DNA]</scope>
    <source>
        <strain evidence="15">cv. Chinese Spring</strain>
    </source>
</reference>
<feature type="region of interest" description="Disordered" evidence="13">
    <location>
        <begin position="340"/>
        <end position="370"/>
    </location>
</feature>
<dbReference type="OMA" id="PRAYKSK"/>
<evidence type="ECO:0000256" key="13">
    <source>
        <dbReference type="SAM" id="MobiDB-lite"/>
    </source>
</evidence>
<dbReference type="GO" id="GO:0008270">
    <property type="term" value="F:zinc ion binding"/>
    <property type="evidence" value="ECO:0007669"/>
    <property type="project" value="UniProtKB-KW"/>
</dbReference>
<protein>
    <recommendedName>
        <fullName evidence="12">RNA polymerase II subunit B1 CTD phosphatase RPAP2 homolog</fullName>
        <ecNumber evidence="12">3.1.3.16</ecNumber>
    </recommendedName>
</protein>
<dbReference type="Gramene" id="TraesLDM1A03G00028560.1">
    <property type="protein sequence ID" value="TraesLDM1A03G00028560.1"/>
    <property type="gene ID" value="TraesLDM1A03G00028560"/>
</dbReference>
<dbReference type="Gramene" id="TraesCAD_scaffold_056493_01G000100.1">
    <property type="protein sequence ID" value="TraesCAD_scaffold_056493_01G000100.1"/>
    <property type="gene ID" value="TraesCAD_scaffold_056493_01G000100"/>
</dbReference>
<evidence type="ECO:0000256" key="10">
    <source>
        <dbReference type="ARBA" id="ARBA00048336"/>
    </source>
</evidence>
<dbReference type="GO" id="GO:0008420">
    <property type="term" value="F:RNA polymerase II CTD heptapeptide repeat phosphatase activity"/>
    <property type="evidence" value="ECO:0007669"/>
    <property type="project" value="UniProtKB-UniRule"/>
</dbReference>
<dbReference type="OrthoDB" id="2590500at2759"/>
<dbReference type="Pfam" id="PF04181">
    <property type="entry name" value="RPAP2_Rtr1"/>
    <property type="match status" value="1"/>
</dbReference>
<dbReference type="EnsemblPlants" id="TraesCS1A02G077600.1">
    <property type="protein sequence ID" value="TraesCS1A02G077600.1"/>
    <property type="gene ID" value="TraesCS1A02G077600"/>
</dbReference>
<keyword evidence="4 12" id="KW-0863">Zinc-finger</keyword>
<evidence type="ECO:0000256" key="1">
    <source>
        <dbReference type="ARBA" id="ARBA00004123"/>
    </source>
</evidence>
<comment type="subcellular location">
    <subcellularLocation>
        <location evidence="1 12">Nucleus</location>
    </subcellularLocation>
</comment>
<evidence type="ECO:0000313" key="16">
    <source>
        <dbReference type="Proteomes" id="UP000019116"/>
    </source>
</evidence>
<dbReference type="GO" id="GO:0005634">
    <property type="term" value="C:nucleus"/>
    <property type="evidence" value="ECO:0007669"/>
    <property type="project" value="UniProtKB-SubCell"/>
</dbReference>
<evidence type="ECO:0000256" key="12">
    <source>
        <dbReference type="RuleBase" id="RU367080"/>
    </source>
</evidence>
<keyword evidence="5 12" id="KW-0378">Hydrolase</keyword>
<dbReference type="Gramene" id="TraesARI1A03G00028170.1">
    <property type="protein sequence ID" value="TraesARI1A03G00028170.1"/>
    <property type="gene ID" value="TraesARI1A03G00028170"/>
</dbReference>
<comment type="catalytic activity">
    <reaction evidence="9 12">
        <text>O-phospho-L-seryl-[protein] + H2O = L-seryl-[protein] + phosphate</text>
        <dbReference type="Rhea" id="RHEA:20629"/>
        <dbReference type="Rhea" id="RHEA-COMP:9863"/>
        <dbReference type="Rhea" id="RHEA-COMP:11604"/>
        <dbReference type="ChEBI" id="CHEBI:15377"/>
        <dbReference type="ChEBI" id="CHEBI:29999"/>
        <dbReference type="ChEBI" id="CHEBI:43474"/>
        <dbReference type="ChEBI" id="CHEBI:83421"/>
        <dbReference type="EC" id="3.1.3.16"/>
    </reaction>
</comment>
<evidence type="ECO:0000256" key="9">
    <source>
        <dbReference type="ARBA" id="ARBA00047761"/>
    </source>
</evidence>
<evidence type="ECO:0000259" key="14">
    <source>
        <dbReference type="PROSITE" id="PS51479"/>
    </source>
</evidence>
<dbReference type="PANTHER" id="PTHR14732:SF0">
    <property type="entry name" value="RNA POLYMERASE II SUBUNIT B1 CTD PHOSPHATASE RPAP2-RELATED"/>
    <property type="match status" value="1"/>
</dbReference>
<evidence type="ECO:0000256" key="5">
    <source>
        <dbReference type="ARBA" id="ARBA00022801"/>
    </source>
</evidence>
<dbReference type="STRING" id="4565.A0A3B5XVE5"/>
<dbReference type="InterPro" id="IPR039693">
    <property type="entry name" value="Rtr1/RPAP2"/>
</dbReference>
<dbReference type="PANTHER" id="PTHR14732">
    <property type="entry name" value="RNA POLYMERASE II SUBUNIT B1 CTD PHOSPHATASE RPAP2-RELATED"/>
    <property type="match status" value="1"/>
</dbReference>
<dbReference type="Proteomes" id="UP000019116">
    <property type="component" value="Chromosome 1A"/>
</dbReference>
<comment type="catalytic activity">
    <reaction evidence="10 12">
        <text>O-phospho-L-threonyl-[protein] + H2O = L-threonyl-[protein] + phosphate</text>
        <dbReference type="Rhea" id="RHEA:47004"/>
        <dbReference type="Rhea" id="RHEA-COMP:11060"/>
        <dbReference type="Rhea" id="RHEA-COMP:11605"/>
        <dbReference type="ChEBI" id="CHEBI:15377"/>
        <dbReference type="ChEBI" id="CHEBI:30013"/>
        <dbReference type="ChEBI" id="CHEBI:43474"/>
        <dbReference type="ChEBI" id="CHEBI:61977"/>
        <dbReference type="EC" id="3.1.3.16"/>
    </reaction>
</comment>
<evidence type="ECO:0000256" key="4">
    <source>
        <dbReference type="ARBA" id="ARBA00022771"/>
    </source>
</evidence>
<evidence type="ECO:0000256" key="3">
    <source>
        <dbReference type="ARBA" id="ARBA00022723"/>
    </source>
</evidence>
<dbReference type="InterPro" id="IPR038534">
    <property type="entry name" value="Rtr1/RPAP2_sf"/>
</dbReference>
<keyword evidence="8 12" id="KW-0539">Nucleus</keyword>
<evidence type="ECO:0000256" key="6">
    <source>
        <dbReference type="ARBA" id="ARBA00022833"/>
    </source>
</evidence>
<name>A0A3B5XVE5_WHEAT</name>
<comment type="similarity">
    <text evidence="2 11 12">Belongs to the RPAP2 family.</text>
</comment>
<reference evidence="15" key="2">
    <citation type="submission" date="2018-10" db="UniProtKB">
        <authorList>
            <consortium name="EnsemblPlants"/>
        </authorList>
    </citation>
    <scope>IDENTIFICATION</scope>
</reference>
<comment type="function">
    <text evidence="12">Putative RNA polymerase II subunit B1 C-terminal domain (CTD) phosphatase involved in RNA polymerase II transcription regulation.</text>
</comment>
<accession>A0A3B5XVE5</accession>
<evidence type="ECO:0000256" key="2">
    <source>
        <dbReference type="ARBA" id="ARBA00005676"/>
    </source>
</evidence>
<dbReference type="Gramene" id="TraesCS1A02G077600.1">
    <property type="protein sequence ID" value="TraesCS1A02G077600.1"/>
    <property type="gene ID" value="TraesCS1A02G077600"/>
</dbReference>
<feature type="region of interest" description="Disordered" evidence="13">
    <location>
        <begin position="229"/>
        <end position="276"/>
    </location>
</feature>